<keyword evidence="3" id="KW-0808">Transferase</keyword>
<protein>
    <submittedName>
        <fullName evidence="7">Lysophospholipid acyltransferase family protein</fullName>
    </submittedName>
</protein>
<dbReference type="PANTHER" id="PTHR10434">
    <property type="entry name" value="1-ACYL-SN-GLYCEROL-3-PHOSPHATE ACYLTRANSFERASE"/>
    <property type="match status" value="1"/>
</dbReference>
<evidence type="ECO:0000313" key="8">
    <source>
        <dbReference type="Proteomes" id="UP001500967"/>
    </source>
</evidence>
<accession>A0ABP3ERE5</accession>
<evidence type="ECO:0000256" key="5">
    <source>
        <dbReference type="ARBA" id="ARBA00023315"/>
    </source>
</evidence>
<dbReference type="EMBL" id="BAAAGX010000029">
    <property type="protein sequence ID" value="GAA0270795.1"/>
    <property type="molecule type" value="Genomic_DNA"/>
</dbReference>
<evidence type="ECO:0000256" key="1">
    <source>
        <dbReference type="ARBA" id="ARBA00005189"/>
    </source>
</evidence>
<reference evidence="8" key="1">
    <citation type="journal article" date="2019" name="Int. J. Syst. Evol. Microbiol.">
        <title>The Global Catalogue of Microorganisms (GCM) 10K type strain sequencing project: providing services to taxonomists for standard genome sequencing and annotation.</title>
        <authorList>
            <consortium name="The Broad Institute Genomics Platform"/>
            <consortium name="The Broad Institute Genome Sequencing Center for Infectious Disease"/>
            <person name="Wu L."/>
            <person name="Ma J."/>
        </authorList>
    </citation>
    <scope>NUCLEOTIDE SEQUENCE [LARGE SCALE GENOMIC DNA]</scope>
    <source>
        <strain evidence="8">JCM 10425</strain>
    </source>
</reference>
<gene>
    <name evidence="7" type="ORF">GCM10009539_67510</name>
</gene>
<dbReference type="InterPro" id="IPR002123">
    <property type="entry name" value="Plipid/glycerol_acylTrfase"/>
</dbReference>
<sequence>MPLATTLFRLAALIVTVLAAIPLAVCYPLLGAAGRTAAVRGWCRSLLRALDVRLVVDSPDEPPVGALVVSNHVSWLDILAVGSVRPGRMLAKSDLRSWPLIGSLAARGGTIFVDRNRLSTLPRTVADVRAALLAGARVVAWPEGTTRCGAETGRFYPAVFQAAIDAGAPVEPVTVEYTAAGRPTTVTAFLGDDPLTASVWRIARARGVAVEVRCRPALPPGRDRRMLAAAAASISVLTPRMDRLVGVHPRQVVDSHPA</sequence>
<organism evidence="7 8">
    <name type="scientific">Cryptosporangium japonicum</name>
    <dbReference type="NCBI Taxonomy" id="80872"/>
    <lineage>
        <taxon>Bacteria</taxon>
        <taxon>Bacillati</taxon>
        <taxon>Actinomycetota</taxon>
        <taxon>Actinomycetes</taxon>
        <taxon>Cryptosporangiales</taxon>
        <taxon>Cryptosporangiaceae</taxon>
        <taxon>Cryptosporangium</taxon>
    </lineage>
</organism>
<dbReference type="SMART" id="SM00563">
    <property type="entry name" value="PlsC"/>
    <property type="match status" value="1"/>
</dbReference>
<keyword evidence="4" id="KW-0443">Lipid metabolism</keyword>
<comment type="pathway">
    <text evidence="1">Lipid metabolism.</text>
</comment>
<evidence type="ECO:0000313" key="7">
    <source>
        <dbReference type="EMBL" id="GAA0270795.1"/>
    </source>
</evidence>
<evidence type="ECO:0000256" key="4">
    <source>
        <dbReference type="ARBA" id="ARBA00023098"/>
    </source>
</evidence>
<dbReference type="GO" id="GO:0016746">
    <property type="term" value="F:acyltransferase activity"/>
    <property type="evidence" value="ECO:0007669"/>
    <property type="project" value="UniProtKB-KW"/>
</dbReference>
<dbReference type="CDD" id="cd07989">
    <property type="entry name" value="LPLAT_AGPAT-like"/>
    <property type="match status" value="1"/>
</dbReference>
<dbReference type="Pfam" id="PF01553">
    <property type="entry name" value="Acyltransferase"/>
    <property type="match status" value="1"/>
</dbReference>
<evidence type="ECO:0000256" key="3">
    <source>
        <dbReference type="ARBA" id="ARBA00022679"/>
    </source>
</evidence>
<dbReference type="PANTHER" id="PTHR10434:SF64">
    <property type="entry name" value="1-ACYL-SN-GLYCEROL-3-PHOSPHATE ACYLTRANSFERASE-RELATED"/>
    <property type="match status" value="1"/>
</dbReference>
<comment type="caution">
    <text evidence="7">The sequence shown here is derived from an EMBL/GenBank/DDBJ whole genome shotgun (WGS) entry which is preliminary data.</text>
</comment>
<dbReference type="Proteomes" id="UP001500967">
    <property type="component" value="Unassembled WGS sequence"/>
</dbReference>
<dbReference type="SUPFAM" id="SSF69593">
    <property type="entry name" value="Glycerol-3-phosphate (1)-acyltransferase"/>
    <property type="match status" value="1"/>
</dbReference>
<evidence type="ECO:0000259" key="6">
    <source>
        <dbReference type="SMART" id="SM00563"/>
    </source>
</evidence>
<proteinExistence type="predicted"/>
<feature type="domain" description="Phospholipid/glycerol acyltransferase" evidence="6">
    <location>
        <begin position="66"/>
        <end position="178"/>
    </location>
</feature>
<keyword evidence="5 7" id="KW-0012">Acyltransferase</keyword>
<keyword evidence="8" id="KW-1185">Reference proteome</keyword>
<evidence type="ECO:0000256" key="2">
    <source>
        <dbReference type="ARBA" id="ARBA00022516"/>
    </source>
</evidence>
<keyword evidence="2" id="KW-0444">Lipid biosynthesis</keyword>
<name>A0ABP3ERE5_9ACTN</name>